<keyword evidence="1" id="KW-1133">Transmembrane helix</keyword>
<evidence type="ECO:0000313" key="3">
    <source>
        <dbReference type="Proteomes" id="UP000036958"/>
    </source>
</evidence>
<keyword evidence="1" id="KW-0812">Transmembrane</keyword>
<proteinExistence type="predicted"/>
<dbReference type="AlphaFoldDB" id="A0A0L8V495"/>
<dbReference type="RefSeq" id="WP_053187416.1">
    <property type="nucleotide sequence ID" value="NZ_LGIA01000198.1"/>
</dbReference>
<accession>A0A0L8V495</accession>
<sequence>MMKEHLQSIIGVELYAIIGFLIFFIFFIMVTVHTIRMDKSRVRRLSEIPLEDEFRTNQE</sequence>
<feature type="transmembrane region" description="Helical" evidence="1">
    <location>
        <begin position="12"/>
        <end position="35"/>
    </location>
</feature>
<name>A0A0L8V495_9BACT</name>
<evidence type="ECO:0008006" key="4">
    <source>
        <dbReference type="Google" id="ProtNLM"/>
    </source>
</evidence>
<dbReference type="Proteomes" id="UP000036958">
    <property type="component" value="Unassembled WGS sequence"/>
</dbReference>
<keyword evidence="1" id="KW-0472">Membrane</keyword>
<gene>
    <name evidence="2" type="ORF">NC99_40470</name>
</gene>
<dbReference type="EMBL" id="LGIA01000198">
    <property type="protein sequence ID" value="KOH43158.1"/>
    <property type="molecule type" value="Genomic_DNA"/>
</dbReference>
<dbReference type="STRING" id="1409788.NC99_40470"/>
<keyword evidence="3" id="KW-1185">Reference proteome</keyword>
<organism evidence="2 3">
    <name type="scientific">Sunxiuqinia dokdonensis</name>
    <dbReference type="NCBI Taxonomy" id="1409788"/>
    <lineage>
        <taxon>Bacteria</taxon>
        <taxon>Pseudomonadati</taxon>
        <taxon>Bacteroidota</taxon>
        <taxon>Bacteroidia</taxon>
        <taxon>Marinilabiliales</taxon>
        <taxon>Prolixibacteraceae</taxon>
        <taxon>Sunxiuqinia</taxon>
    </lineage>
</organism>
<evidence type="ECO:0000256" key="1">
    <source>
        <dbReference type="SAM" id="Phobius"/>
    </source>
</evidence>
<protein>
    <recommendedName>
        <fullName evidence="4">Cbb3-type cytochrome oxidase component FixQ</fullName>
    </recommendedName>
</protein>
<evidence type="ECO:0000313" key="2">
    <source>
        <dbReference type="EMBL" id="KOH43158.1"/>
    </source>
</evidence>
<comment type="caution">
    <text evidence="2">The sequence shown here is derived from an EMBL/GenBank/DDBJ whole genome shotgun (WGS) entry which is preliminary data.</text>
</comment>
<reference evidence="3" key="1">
    <citation type="submission" date="2015-07" db="EMBL/GenBank/DDBJ databases">
        <title>Genome sequencing of Sunxiuqinia dokdonensis strain SK.</title>
        <authorList>
            <person name="Ahn S."/>
            <person name="Kim B.-C."/>
        </authorList>
    </citation>
    <scope>NUCLEOTIDE SEQUENCE [LARGE SCALE GENOMIC DNA]</scope>
    <source>
        <strain evidence="3">SK</strain>
    </source>
</reference>